<organism evidence="2 3">
    <name type="scientific">Lactuca saligna</name>
    <name type="common">Willowleaf lettuce</name>
    <dbReference type="NCBI Taxonomy" id="75948"/>
    <lineage>
        <taxon>Eukaryota</taxon>
        <taxon>Viridiplantae</taxon>
        <taxon>Streptophyta</taxon>
        <taxon>Embryophyta</taxon>
        <taxon>Tracheophyta</taxon>
        <taxon>Spermatophyta</taxon>
        <taxon>Magnoliopsida</taxon>
        <taxon>eudicotyledons</taxon>
        <taxon>Gunneridae</taxon>
        <taxon>Pentapetalae</taxon>
        <taxon>asterids</taxon>
        <taxon>campanulids</taxon>
        <taxon>Asterales</taxon>
        <taxon>Asteraceae</taxon>
        <taxon>Cichorioideae</taxon>
        <taxon>Cichorieae</taxon>
        <taxon>Lactucinae</taxon>
        <taxon>Lactuca</taxon>
    </lineage>
</organism>
<dbReference type="EMBL" id="OX465084">
    <property type="protein sequence ID" value="CAI9299324.1"/>
    <property type="molecule type" value="Genomic_DNA"/>
</dbReference>
<gene>
    <name evidence="2" type="ORF">LSALG_LOCUS38039</name>
</gene>
<evidence type="ECO:0000256" key="1">
    <source>
        <dbReference type="SAM" id="MobiDB-lite"/>
    </source>
</evidence>
<evidence type="ECO:0000313" key="2">
    <source>
        <dbReference type="EMBL" id="CAI9299324.1"/>
    </source>
</evidence>
<proteinExistence type="predicted"/>
<name>A0AA35ZUU6_LACSI</name>
<feature type="region of interest" description="Disordered" evidence="1">
    <location>
        <begin position="1"/>
        <end position="33"/>
    </location>
</feature>
<evidence type="ECO:0000313" key="3">
    <source>
        <dbReference type="Proteomes" id="UP001177003"/>
    </source>
</evidence>
<accession>A0AA35ZUU6</accession>
<keyword evidence="3" id="KW-1185">Reference proteome</keyword>
<reference evidence="2" key="1">
    <citation type="submission" date="2023-04" db="EMBL/GenBank/DDBJ databases">
        <authorList>
            <person name="Vijverberg K."/>
            <person name="Xiong W."/>
            <person name="Schranz E."/>
        </authorList>
    </citation>
    <scope>NUCLEOTIDE SEQUENCE</scope>
</reference>
<sequence>MDDNQGKMVVIQSEPVSDNQPKPKVDDDNSKTNNVDYEEFIDMEFMVQSTIPISFFYSDASSMVKIPQGTYNDIESDDDRLNPIKINASLLGMEKDIETVSSSELANNH</sequence>
<dbReference type="AlphaFoldDB" id="A0AA35ZUU6"/>
<feature type="compositionally biased region" description="Basic and acidic residues" evidence="1">
    <location>
        <begin position="21"/>
        <end position="30"/>
    </location>
</feature>
<protein>
    <submittedName>
        <fullName evidence="2">Uncharacterized protein</fullName>
    </submittedName>
</protein>
<dbReference type="Proteomes" id="UP001177003">
    <property type="component" value="Chromosome 8"/>
</dbReference>